<dbReference type="CDD" id="cd14686">
    <property type="entry name" value="bZIP"/>
    <property type="match status" value="1"/>
</dbReference>
<proteinExistence type="predicted"/>
<evidence type="ECO:0000313" key="12">
    <source>
        <dbReference type="EMBL" id="DBA19349.1"/>
    </source>
</evidence>
<dbReference type="Gene3D" id="1.10.238.10">
    <property type="entry name" value="EF-hand"/>
    <property type="match status" value="1"/>
</dbReference>
<evidence type="ECO:0000259" key="10">
    <source>
        <dbReference type="PROSITE" id="PS50222"/>
    </source>
</evidence>
<dbReference type="InterPro" id="IPR057316">
    <property type="entry name" value="Rab11-FIP3/4_dom"/>
</dbReference>
<gene>
    <name evidence="12" type="ORF">GDO54_015201</name>
</gene>
<keyword evidence="13" id="KW-1185">Reference proteome</keyword>
<feature type="coiled-coil region" evidence="8">
    <location>
        <begin position="835"/>
        <end position="1063"/>
    </location>
</feature>
<dbReference type="GO" id="GO:0055038">
    <property type="term" value="C:recycling endosome membrane"/>
    <property type="evidence" value="ECO:0007669"/>
    <property type="project" value="UniProtKB-SubCell"/>
</dbReference>
<accession>A0AAV2ZMF2</accession>
<evidence type="ECO:0000313" key="13">
    <source>
        <dbReference type="Proteomes" id="UP001181693"/>
    </source>
</evidence>
<feature type="domain" description="EF-hand" evidence="10">
    <location>
        <begin position="537"/>
        <end position="572"/>
    </location>
</feature>
<dbReference type="GO" id="GO:0030496">
    <property type="term" value="C:midbody"/>
    <property type="evidence" value="ECO:0007669"/>
    <property type="project" value="UniProtKB-SubCell"/>
</dbReference>
<dbReference type="PROSITE" id="PS50222">
    <property type="entry name" value="EF_HAND_2"/>
    <property type="match status" value="1"/>
</dbReference>
<dbReference type="Proteomes" id="UP001181693">
    <property type="component" value="Unassembled WGS sequence"/>
</dbReference>
<dbReference type="InterPro" id="IPR019018">
    <property type="entry name" value="Rab-bd_FIP-RBD"/>
</dbReference>
<feature type="domain" description="FIP-RBD" evidence="11">
    <location>
        <begin position="1063"/>
        <end position="1125"/>
    </location>
</feature>
<dbReference type="InterPro" id="IPR037245">
    <property type="entry name" value="FIP-RBD_C_sf"/>
</dbReference>
<keyword evidence="5" id="KW-0967">Endosome</keyword>
<dbReference type="FunFam" id="1.20.5.2440:FF:000001">
    <property type="entry name" value="RAB11 family interacting protein 4"/>
    <property type="match status" value="1"/>
</dbReference>
<feature type="region of interest" description="Disordered" evidence="9">
    <location>
        <begin position="649"/>
        <end position="688"/>
    </location>
</feature>
<dbReference type="GO" id="GO:0032465">
    <property type="term" value="P:regulation of cytokinesis"/>
    <property type="evidence" value="ECO:0007669"/>
    <property type="project" value="TreeGrafter"/>
</dbReference>
<organism evidence="12 13">
    <name type="scientific">Pyxicephalus adspersus</name>
    <name type="common">African bullfrog</name>
    <dbReference type="NCBI Taxonomy" id="30357"/>
    <lineage>
        <taxon>Eukaryota</taxon>
        <taxon>Metazoa</taxon>
        <taxon>Chordata</taxon>
        <taxon>Craniata</taxon>
        <taxon>Vertebrata</taxon>
        <taxon>Euteleostomi</taxon>
        <taxon>Amphibia</taxon>
        <taxon>Batrachia</taxon>
        <taxon>Anura</taxon>
        <taxon>Neobatrachia</taxon>
        <taxon>Ranoidea</taxon>
        <taxon>Pyxicephalidae</taxon>
        <taxon>Pyxicephalinae</taxon>
        <taxon>Pyxicephalus</taxon>
    </lineage>
</organism>
<dbReference type="Pfam" id="PF09457">
    <property type="entry name" value="RBD-FIP"/>
    <property type="match status" value="1"/>
</dbReference>
<dbReference type="InterPro" id="IPR051977">
    <property type="entry name" value="Rab11-interacting_regulator"/>
</dbReference>
<feature type="region of interest" description="Disordered" evidence="9">
    <location>
        <begin position="1"/>
        <end position="22"/>
    </location>
</feature>
<dbReference type="GO" id="GO:0030139">
    <property type="term" value="C:endocytic vesicle"/>
    <property type="evidence" value="ECO:0007669"/>
    <property type="project" value="TreeGrafter"/>
</dbReference>
<evidence type="ECO:0000256" key="9">
    <source>
        <dbReference type="SAM" id="MobiDB-lite"/>
    </source>
</evidence>
<evidence type="ECO:0000256" key="8">
    <source>
        <dbReference type="SAM" id="Coils"/>
    </source>
</evidence>
<evidence type="ECO:0000256" key="3">
    <source>
        <dbReference type="ARBA" id="ARBA00004654"/>
    </source>
</evidence>
<dbReference type="SUPFAM" id="SSF47473">
    <property type="entry name" value="EF-hand"/>
    <property type="match status" value="1"/>
</dbReference>
<dbReference type="InterPro" id="IPR011992">
    <property type="entry name" value="EF-hand-dom_pair"/>
</dbReference>
<dbReference type="GO" id="GO:0032456">
    <property type="term" value="P:endocytic recycling"/>
    <property type="evidence" value="ECO:0007669"/>
    <property type="project" value="TreeGrafter"/>
</dbReference>
<dbReference type="GO" id="GO:0005509">
    <property type="term" value="F:calcium ion binding"/>
    <property type="evidence" value="ECO:0007669"/>
    <property type="project" value="InterPro"/>
</dbReference>
<evidence type="ECO:0000256" key="6">
    <source>
        <dbReference type="ARBA" id="ARBA00023054"/>
    </source>
</evidence>
<dbReference type="SUPFAM" id="SSF144270">
    <property type="entry name" value="Eferin C-derminal domain-like"/>
    <property type="match status" value="1"/>
</dbReference>
<evidence type="ECO:0000256" key="4">
    <source>
        <dbReference type="ARBA" id="ARBA00022448"/>
    </source>
</evidence>
<protein>
    <recommendedName>
        <fullName evidence="14">Rab11 family-interacting protein 3</fullName>
    </recommendedName>
</protein>
<dbReference type="PROSITE" id="PS51511">
    <property type="entry name" value="FIP_RBD"/>
    <property type="match status" value="1"/>
</dbReference>
<dbReference type="PANTHER" id="PTHR15726:SF6">
    <property type="entry name" value="RAB11 FAMILY-INTERACTING PROTEIN 3"/>
    <property type="match status" value="1"/>
</dbReference>
<keyword evidence="7" id="KW-0472">Membrane</keyword>
<evidence type="ECO:0000256" key="2">
    <source>
        <dbReference type="ARBA" id="ARBA00004626"/>
    </source>
</evidence>
<dbReference type="GO" id="GO:0032154">
    <property type="term" value="C:cleavage furrow"/>
    <property type="evidence" value="ECO:0007669"/>
    <property type="project" value="UniProtKB-SubCell"/>
</dbReference>
<dbReference type="Pfam" id="PF25450">
    <property type="entry name" value="Rab11-FIP3"/>
    <property type="match status" value="1"/>
</dbReference>
<feature type="compositionally biased region" description="Polar residues" evidence="9">
    <location>
        <begin position="731"/>
        <end position="747"/>
    </location>
</feature>
<feature type="compositionally biased region" description="Polar residues" evidence="9">
    <location>
        <begin position="39"/>
        <end position="83"/>
    </location>
</feature>
<keyword evidence="4" id="KW-0813">Transport</keyword>
<dbReference type="InterPro" id="IPR002048">
    <property type="entry name" value="EF_hand_dom"/>
</dbReference>
<feature type="region of interest" description="Disordered" evidence="9">
    <location>
        <begin position="725"/>
        <end position="752"/>
    </location>
</feature>
<keyword evidence="6 8" id="KW-0175">Coiled coil</keyword>
<reference evidence="12" key="1">
    <citation type="thesis" date="2020" institute="ProQuest LLC" country="789 East Eisenhower Parkway, Ann Arbor, MI, USA">
        <title>Comparative Genomics and Chromosome Evolution.</title>
        <authorList>
            <person name="Mudd A.B."/>
        </authorList>
    </citation>
    <scope>NUCLEOTIDE SEQUENCE</scope>
    <source>
        <strain evidence="12">1538</strain>
        <tissue evidence="12">Blood</tissue>
    </source>
</reference>
<evidence type="ECO:0000259" key="11">
    <source>
        <dbReference type="PROSITE" id="PS51511"/>
    </source>
</evidence>
<evidence type="ECO:0000256" key="7">
    <source>
        <dbReference type="ARBA" id="ARBA00023136"/>
    </source>
</evidence>
<comment type="subcellular location">
    <subcellularLocation>
        <location evidence="2">Cleavage furrow</location>
    </subcellularLocation>
    <subcellularLocation>
        <location evidence="1">Midbody</location>
    </subcellularLocation>
    <subcellularLocation>
        <location evidence="3">Recycling endosome membrane</location>
        <topology evidence="3">Peripheral membrane protein</topology>
    </subcellularLocation>
</comment>
<sequence>MSVPPNEDQLPFTDPNPALKKDEVQLCQSLRSSKVEQPLSESFLESSADQQLPQSDLASEVDQPNSAHQSTLESTSEFSQISPANTGFSNSIVEEFQIPWDWTSDLHHAEFTGVVLDGNSDIYLNLTPDDGDSQVHEIDDCFSLFCLDTPPKSPIASPEIDPLTLSDDLLSLCDVFSQLQSNDPISPESNIELCCALDSLSLHQTEEFTTDQLPIIKEEIFSPVNDPQSDNIPASNEHACLNAHDRTFNGISDHSLNQTDSYCLDLLFEPKLVSCETQCSPTSPAANPCPQLLFDPTFRDVTSATVPGHCDVTTPTHSHVYTTQSALPQESLCCSNEHLPPAGQSDSPLHRVKSSSHVDIEMGSTAELLGKTLQLPLILGKEPLDLLDDLPENNQDVLLSKSEEALPPDKFEPEMDNPIEDEEVPPCNVNEHALFRSEQPDLRQISAGLSDSIAQSVPNDTTQSKLDTDFENLTSTPCGPVEQIEKVALSRTVSPLENTQVLPCDSHQDSASATFSFGEGDPFLGFALDNDSPCVGDELARLRAVFNALDRDKDGFVKMEDFVQFATVYGAEQVKYLTGYLDPAGLGVINFRDFYRGISEIQNEDLDMQLYDMGYPSEGEPACSVDFDDLAAFEVTEVTDSAYVGSESAYSECETFTDEDTGGLTAQEDPETEGDGAGSRRHTSASPEGLELSLCDISVVTVAGQEEQFEDFGEGAEPDLFNSHCEDETDSFTQTSNSTKRLTSSGAPVSERQLLAPPPCSALGGMYCSQCHKHINRLEDLSTRLRYLEMDSPDKRTYSRKEARRLHHNGFLGEEPEEQQQTEMAYDDTDLTDKVLYLEQRVSELERDAATTNEQQNRLRQENLQLLHRVHALEEQLKDQELLSDEVQSEETRKHRDELRKMERDRSYRLSSLKARLQELENENTELRSQLPGAKATTQRLEEEKLKLLDQIEDLQHQLQEHQEQNRKLGGKLSKEMHKQQTEKERCQEVIEELRRELEQMQLMRLEMEQRMGLGNSAALQEYNSRTREAELEQEVRRLKQEQRILKEQNEELNGQIINLSIQGAKNLFSTTFSDSLAAEISSVSRDELMEAIQKQEEINLRLQDYIDRIIVAIMETNPAILEVKIH</sequence>
<name>A0AAV2ZMF2_PYXAD</name>
<evidence type="ECO:0008006" key="14">
    <source>
        <dbReference type="Google" id="ProtNLM"/>
    </source>
</evidence>
<evidence type="ECO:0000256" key="5">
    <source>
        <dbReference type="ARBA" id="ARBA00022753"/>
    </source>
</evidence>
<dbReference type="AlphaFoldDB" id="A0AAV2ZMF2"/>
<dbReference type="Gene3D" id="1.20.5.2440">
    <property type="match status" value="1"/>
</dbReference>
<evidence type="ECO:0000256" key="1">
    <source>
        <dbReference type="ARBA" id="ARBA00004214"/>
    </source>
</evidence>
<feature type="region of interest" description="Disordered" evidence="9">
    <location>
        <begin position="38"/>
        <end position="83"/>
    </location>
</feature>
<dbReference type="PANTHER" id="PTHR15726">
    <property type="entry name" value="RAB11-FAMILY INTERACTING PROTEIN"/>
    <property type="match status" value="1"/>
</dbReference>
<comment type="caution">
    <text evidence="12">The sequence shown here is derived from an EMBL/GenBank/DDBJ whole genome shotgun (WGS) entry which is preliminary data.</text>
</comment>
<dbReference type="EMBL" id="DYDO01000008">
    <property type="protein sequence ID" value="DBA19349.1"/>
    <property type="molecule type" value="Genomic_DNA"/>
</dbReference>